<dbReference type="SUPFAM" id="SSF48403">
    <property type="entry name" value="Ankyrin repeat"/>
    <property type="match status" value="2"/>
</dbReference>
<dbReference type="OrthoDB" id="194358at2759"/>
<evidence type="ECO:0000259" key="4">
    <source>
        <dbReference type="PROSITE" id="PS50837"/>
    </source>
</evidence>
<dbReference type="InterPro" id="IPR056884">
    <property type="entry name" value="NPHP3-like_N"/>
</dbReference>
<dbReference type="InterPro" id="IPR031359">
    <property type="entry name" value="NACHT_N"/>
</dbReference>
<dbReference type="Gene3D" id="1.25.40.20">
    <property type="entry name" value="Ankyrin repeat-containing domain"/>
    <property type="match status" value="6"/>
</dbReference>
<dbReference type="SMART" id="SM00248">
    <property type="entry name" value="ANK"/>
    <property type="match status" value="16"/>
</dbReference>
<keyword evidence="1" id="KW-0677">Repeat</keyword>
<keyword evidence="2" id="KW-0040">ANK repeat</keyword>
<organism evidence="5 6">
    <name type="scientific">Ophiocordyceps unilateralis</name>
    <name type="common">Zombie-ant fungus</name>
    <name type="synonym">Torrubia unilateralis</name>
    <dbReference type="NCBI Taxonomy" id="268505"/>
    <lineage>
        <taxon>Eukaryota</taxon>
        <taxon>Fungi</taxon>
        <taxon>Dikarya</taxon>
        <taxon>Ascomycota</taxon>
        <taxon>Pezizomycotina</taxon>
        <taxon>Sordariomycetes</taxon>
        <taxon>Hypocreomycetidae</taxon>
        <taxon>Hypocreales</taxon>
        <taxon>Ophiocordycipitaceae</taxon>
        <taxon>Ophiocordyceps</taxon>
    </lineage>
</organism>
<proteinExistence type="predicted"/>
<dbReference type="Pfam" id="PF00023">
    <property type="entry name" value="Ank"/>
    <property type="match status" value="1"/>
</dbReference>
<name>A0A2A9PF05_OPHUN</name>
<evidence type="ECO:0000313" key="6">
    <source>
        <dbReference type="Proteomes" id="UP000037136"/>
    </source>
</evidence>
<protein>
    <recommendedName>
        <fullName evidence="4">NACHT domain-containing protein</fullName>
    </recommendedName>
</protein>
<feature type="repeat" description="ANK" evidence="2">
    <location>
        <begin position="889"/>
        <end position="921"/>
    </location>
</feature>
<reference evidence="5 6" key="2">
    <citation type="journal article" date="2017" name="Sci. Rep.">
        <title>Ant-infecting Ophiocordyceps genomes reveal a high diversity of potential behavioral manipulation genes and a possible major role for enterotoxins.</title>
        <authorList>
            <person name="de Bekker C."/>
            <person name="Ohm R.A."/>
            <person name="Evans H.C."/>
            <person name="Brachmann A."/>
            <person name="Hughes D.P."/>
        </authorList>
    </citation>
    <scope>NUCLEOTIDE SEQUENCE [LARGE SCALE GENOMIC DNA]</scope>
    <source>
        <strain evidence="5 6">SC16a</strain>
    </source>
</reference>
<dbReference type="Gene3D" id="3.40.50.300">
    <property type="entry name" value="P-loop containing nucleotide triphosphate hydrolases"/>
    <property type="match status" value="1"/>
</dbReference>
<dbReference type="STRING" id="268505.A0A2A9PF05"/>
<feature type="domain" description="NACHT" evidence="4">
    <location>
        <begin position="394"/>
        <end position="541"/>
    </location>
</feature>
<sequence length="1569" mass="174278">MKFLKKFRLRRSKGNDSAASNNIHPRQQLDAPADASPVLIGKQTRDTSSSEEQRTNSLPASINSHTPVRELWNMAYENLREESEGLVKNYEAKLGAVLSVDLDSTRKSRDGLRDWMDKILQCKMEEINRDTWKLKFKSSEVQVRDLVKPVLAVVHRANGYITKATSGSPYASMAWAGRLTAGPILQLLSNPSEQGASLAEGLEHISYLISQSRIWEDLYERRYESHSRRDESSPTSHDTYKNSLERLYREILRFQVTGYCYCSHNATSRLSLDFIKWHGWTSMLAEIKRKEDGFTAIKSDWRDKIYDDECSVAQSRHQKAIFHWQNIGTDVSGLLEAIKDAQEEKKRDGFIDWLCEIDPSSMYNTARDKHESGTGNWLLIGNEKFDAWLRLPRSLLWLHGKAGCGKLILSSSVIDYLRDLYAPNPMVAVAYFFFSFNDKEKQNVDGMLASLIKQLYTQRPDTPEPVSSLSKYKRRGERPDSKMLQAALLATMKGFSAVFIIIDALDECPTRNEERKKLLDSLVHVFNEMPDSVHIFCTSRPELDIGAELTEILALPSTAAVDLSKDQHGLNDDIELYIDSVLKRARFSSWPDTIKEKTKDSLINKADGMFQYVFLQLELLGHLSNGAAIKQALGELPDGLDATYTRLLENTDVKIGDRLLSLLKWLAFAKYELSIQELAEVFILRPEREVPCKRDDRLFRPRDVLKYLASLVVTWRDGYYGDTRVRLAHFSVKEFLTSGRVGRFSFTESDAHMHIGRSCLVYHLYSCRLNDIVEFEELDRAMGAEETEQLGSVAINEETECLNLRGYAVLWAEHLEMVPCRSWQADVVDDALRALSIRSESVRRMIERYDCFEEKISPLQRPPRLMARMGFAGLTEMLLRQSKYLIQEDLDVALQEAVVGGSEAVFRLLLDRGADVDAENAVIDGGMPLEGPLWAAAYQGLTVIVKQLLDEGIDVNRQYGELGSALQAAALQHYSHVMQLLVARGARIDLSSEAGCALTSVVSTVRVGFPGVDASSTECIQFLLDRGVDVNMQGGSHGTALTRTAEYLPDTLCLFHLLLDKGADVNARGGHYGSPLQAVCAAKWEGDWVDEVTRSRYKRELVELLLDKGADVNARGGYYDTPLQAAACLATDHDRDLVELLLAWGADANAQGGRYGTALQAACVVLDGYYCESARDVVELLLDRGADVNIQGGEYGNALQAACFYHNDDADIAGLLIEHGADVNALGGRFGTSLQAAAAAVSLDEQQGCCQVYQLMELLLGRGVNVNQQGGEFGTALNAACARKYSSWTSNECRVQLLLDHGADVHAVAGPYGSPLQAAFTKDGHECLIICRMLLEHGADVNMTSGIHGSAWNTATTICREDWSSVIDAMKLLLAHGVDVNSVSSQHGTALEAFLCHGIPDSNMTRFLLDNGADVNLGAGEYGFPLQSACASPVLYRTDLSIRECSQIDNITFLLDSCPYLDVNASGGKFGSALQAAAFTGRPWAVRKLLDRGADVNARKGKYTSPLNAAVLQGHWDIVDLLQSRGARPECELLPEPDEAWLASVCEDVGRGAVERYQKFWDVESAKGA</sequence>
<dbReference type="InterPro" id="IPR027417">
    <property type="entry name" value="P-loop_NTPase"/>
</dbReference>
<comment type="caution">
    <text evidence="5">The sequence shown here is derived from an EMBL/GenBank/DDBJ whole genome shotgun (WGS) entry which is preliminary data.</text>
</comment>
<evidence type="ECO:0000256" key="1">
    <source>
        <dbReference type="ARBA" id="ARBA00022737"/>
    </source>
</evidence>
<dbReference type="Proteomes" id="UP000037136">
    <property type="component" value="Unassembled WGS sequence"/>
</dbReference>
<feature type="repeat" description="ANK" evidence="2">
    <location>
        <begin position="1469"/>
        <end position="1501"/>
    </location>
</feature>
<dbReference type="InterPro" id="IPR002110">
    <property type="entry name" value="Ankyrin_rpt"/>
</dbReference>
<dbReference type="PANTHER" id="PTHR10039">
    <property type="entry name" value="AMELOGENIN"/>
    <property type="match status" value="1"/>
</dbReference>
<dbReference type="Pfam" id="PF12796">
    <property type="entry name" value="Ank_2"/>
    <property type="match status" value="2"/>
</dbReference>
<gene>
    <name evidence="5" type="ORF">XA68_11493</name>
</gene>
<feature type="region of interest" description="Disordered" evidence="3">
    <location>
        <begin position="10"/>
        <end position="62"/>
    </location>
</feature>
<accession>A0A2A9PF05</accession>
<dbReference type="InterPro" id="IPR007111">
    <property type="entry name" value="NACHT_NTPase"/>
</dbReference>
<dbReference type="PANTHER" id="PTHR10039:SF16">
    <property type="entry name" value="GPI INOSITOL-DEACYLASE"/>
    <property type="match status" value="1"/>
</dbReference>
<dbReference type="PROSITE" id="PS50837">
    <property type="entry name" value="NACHT"/>
    <property type="match status" value="1"/>
</dbReference>
<dbReference type="Pfam" id="PF17100">
    <property type="entry name" value="NACHT_N"/>
    <property type="match status" value="1"/>
</dbReference>
<keyword evidence="6" id="KW-1185">Reference proteome</keyword>
<dbReference type="PROSITE" id="PS50088">
    <property type="entry name" value="ANK_REPEAT"/>
    <property type="match status" value="2"/>
</dbReference>
<feature type="compositionally biased region" description="Polar residues" evidence="3">
    <location>
        <begin position="15"/>
        <end position="25"/>
    </location>
</feature>
<reference evidence="5 6" key="1">
    <citation type="journal article" date="2015" name="BMC Genomics">
        <title>Gene expression during zombie ant biting behavior reflects the complexity underlying fungal parasitic behavioral manipulation.</title>
        <authorList>
            <person name="de Bekker C."/>
            <person name="Ohm R.A."/>
            <person name="Loreto R.G."/>
            <person name="Sebastian A."/>
            <person name="Albert I."/>
            <person name="Merrow M."/>
            <person name="Brachmann A."/>
            <person name="Hughes D.P."/>
        </authorList>
    </citation>
    <scope>NUCLEOTIDE SEQUENCE [LARGE SCALE GENOMIC DNA]</scope>
    <source>
        <strain evidence="5 6">SC16a</strain>
    </source>
</reference>
<evidence type="ECO:0000313" key="5">
    <source>
        <dbReference type="EMBL" id="PFH60075.1"/>
    </source>
</evidence>
<dbReference type="InterPro" id="IPR036770">
    <property type="entry name" value="Ankyrin_rpt-contain_sf"/>
</dbReference>
<evidence type="ECO:0000256" key="3">
    <source>
        <dbReference type="SAM" id="MobiDB-lite"/>
    </source>
</evidence>
<evidence type="ECO:0000256" key="2">
    <source>
        <dbReference type="PROSITE-ProRule" id="PRU00023"/>
    </source>
</evidence>
<dbReference type="EMBL" id="LAZP02000153">
    <property type="protein sequence ID" value="PFH60075.1"/>
    <property type="molecule type" value="Genomic_DNA"/>
</dbReference>
<dbReference type="PROSITE" id="PS50297">
    <property type="entry name" value="ANK_REP_REGION"/>
    <property type="match status" value="1"/>
</dbReference>
<dbReference type="Pfam" id="PF24883">
    <property type="entry name" value="NPHP3_N"/>
    <property type="match status" value="1"/>
</dbReference>